<comment type="caution">
    <text evidence="4">The sequence shown here is derived from an EMBL/GenBank/DDBJ whole genome shotgun (WGS) entry which is preliminary data.</text>
</comment>
<dbReference type="Proteomes" id="UP001175000">
    <property type="component" value="Unassembled WGS sequence"/>
</dbReference>
<feature type="compositionally biased region" description="Pro residues" evidence="2">
    <location>
        <begin position="707"/>
        <end position="722"/>
    </location>
</feature>
<feature type="region of interest" description="Disordered" evidence="2">
    <location>
        <begin position="1"/>
        <end position="88"/>
    </location>
</feature>
<dbReference type="SUPFAM" id="SSF81383">
    <property type="entry name" value="F-box domain"/>
    <property type="match status" value="1"/>
</dbReference>
<reference evidence="4" key="1">
    <citation type="submission" date="2023-06" db="EMBL/GenBank/DDBJ databases">
        <title>Genome-scale phylogeny and comparative genomics of the fungal order Sordariales.</title>
        <authorList>
            <consortium name="Lawrence Berkeley National Laboratory"/>
            <person name="Hensen N."/>
            <person name="Bonometti L."/>
            <person name="Westerberg I."/>
            <person name="Brannstrom I.O."/>
            <person name="Guillou S."/>
            <person name="Cros-Aarteil S."/>
            <person name="Calhoun S."/>
            <person name="Haridas S."/>
            <person name="Kuo A."/>
            <person name="Mondo S."/>
            <person name="Pangilinan J."/>
            <person name="Riley R."/>
            <person name="Labutti K."/>
            <person name="Andreopoulos B."/>
            <person name="Lipzen A."/>
            <person name="Chen C."/>
            <person name="Yanf M."/>
            <person name="Daum C."/>
            <person name="Ng V."/>
            <person name="Clum A."/>
            <person name="Steindorff A."/>
            <person name="Ohm R."/>
            <person name="Martin F."/>
            <person name="Silar P."/>
            <person name="Natvig D."/>
            <person name="Lalanne C."/>
            <person name="Gautier V."/>
            <person name="Ament-Velasquez S.L."/>
            <person name="Kruys A."/>
            <person name="Hutchinson M.I."/>
            <person name="Powell A.J."/>
            <person name="Barry K."/>
            <person name="Miller A.N."/>
            <person name="Grigoriev I.V."/>
            <person name="Debuchy R."/>
            <person name="Gladieux P."/>
            <person name="Thoren M.H."/>
            <person name="Johannesson H."/>
        </authorList>
    </citation>
    <scope>NUCLEOTIDE SEQUENCE</scope>
    <source>
        <strain evidence="4">CBS 606.72</strain>
    </source>
</reference>
<dbReference type="AlphaFoldDB" id="A0AA40CCN4"/>
<feature type="compositionally biased region" description="Low complexity" evidence="2">
    <location>
        <begin position="370"/>
        <end position="385"/>
    </location>
</feature>
<name>A0AA40CCN4_9PEZI</name>
<keyword evidence="1" id="KW-0175">Coiled coil</keyword>
<feature type="compositionally biased region" description="Basic and acidic residues" evidence="2">
    <location>
        <begin position="30"/>
        <end position="41"/>
    </location>
</feature>
<evidence type="ECO:0000256" key="1">
    <source>
        <dbReference type="SAM" id="Coils"/>
    </source>
</evidence>
<sequence>MASTDDRGAEEMSHTDNQTSTAGGPQTEPATHDATPHEAMDTHLPAGNLSAAVVDASATEGSPPSISRKRKNRGHDSGPDDALESGENAKKVKLANGDGKQPGYPSVRGGRSLLPCEIWHHIFTFCPPKSLGHLLRVNKLFNRYLDPSSDQDAPVSVKHSALAPLKPNAIWRASRRLFWPQTPAPLRSKSELEMWRLACSPRCQYCNKLDDQSRSNSQVPHPGPGVDGVSAIWPLAIRACAPCLLRETMKELDLLVLPDIPSATLEALPFACLTRELHVQSSTVAEQALAADAQITKLFLRDDVQKLKEEFATVKDMGLGTVDEWLKGLGGRGKESRFQAAKWEKWEASGGVAKMLSQLYPGRSDTSGKPSSASTTAAASPALVPALPPNPSLPPVPPVPLSQARQERTAEEVARLKAARKAEIERRALLLDPPLTADVLRHMTSFQAATHIITPLDDNAWDLLKPRLEAQRAEAEAREQEITSQAKAADERVERHRRLETTLATTKEARDLIDKDWEEVQAPLRARIAAYADEIIRDGWDNGKKVAKDTCPKFAAEVLIYIRKRFYAEIAKDAAATKAAGQTPPQDPPEGPFTQKLTLENMKWIFDTKIKPHTENYRKELFYCNGCEGNLKAFGFEGVIQHYAAKHTTALSQGSIIVHWRAEWPEHPPFSPEAWAPKPAPFHPQVPSPFGLDSGPPPAGYGFPFMSEPPAPPTYSPHPGFGPAPYTDPYHQGPSQPYQPPAPFPGHGPPPGPPGYGPPHQYPPPNSYPPYQPPPGPYPNGAVDPAPAYNPPPGPSYAPGYAPFPTNAPLPAYSAPGPSVPPAYPDSYQAKLEDVARNSREVWQTLGNIKDLPGSARVFVTFHHLVKRFRSRFYETPPLSLFNDGLSDNKDMRPVRNVNGLICKACHLGLGNGPVEEDRKSFSLPQLTKHFQTKHLDPMQAYNAPPLDWVADMVLLTDQASISNLRSYLSEYQRSLLTDALPELFQPHSAGGHHPQPFASENHGSPAGGYGPHHGQIPQPRSVGDPGSATRTPDSYKPYEQFPLPPKPGTGSYQPHQQEQPDHTNPVSSFFAELDYPDTSQEELWQKQARPRKSTGSERFWEVQVQGRT</sequence>
<dbReference type="Pfam" id="PF25422">
    <property type="entry name" value="DUF7892"/>
    <property type="match status" value="1"/>
</dbReference>
<dbReference type="PRINTS" id="PR01217">
    <property type="entry name" value="PRICHEXTENSN"/>
</dbReference>
<feature type="compositionally biased region" description="Pro residues" evidence="2">
    <location>
        <begin position="678"/>
        <end position="687"/>
    </location>
</feature>
<feature type="domain" description="DUF7892" evidence="3">
    <location>
        <begin position="826"/>
        <end position="974"/>
    </location>
</feature>
<feature type="region of interest" description="Disordered" evidence="2">
    <location>
        <begin position="986"/>
        <end position="1109"/>
    </location>
</feature>
<feature type="compositionally biased region" description="Basic and acidic residues" evidence="2">
    <location>
        <begin position="1"/>
        <end position="14"/>
    </location>
</feature>
<organism evidence="4 5">
    <name type="scientific">Immersiella caudata</name>
    <dbReference type="NCBI Taxonomy" id="314043"/>
    <lineage>
        <taxon>Eukaryota</taxon>
        <taxon>Fungi</taxon>
        <taxon>Dikarya</taxon>
        <taxon>Ascomycota</taxon>
        <taxon>Pezizomycotina</taxon>
        <taxon>Sordariomycetes</taxon>
        <taxon>Sordariomycetidae</taxon>
        <taxon>Sordariales</taxon>
        <taxon>Lasiosphaeriaceae</taxon>
        <taxon>Immersiella</taxon>
    </lineage>
</organism>
<protein>
    <recommendedName>
        <fullName evidence="3">DUF7892 domain-containing protein</fullName>
    </recommendedName>
</protein>
<dbReference type="InterPro" id="IPR057214">
    <property type="entry name" value="DUF7892"/>
</dbReference>
<evidence type="ECO:0000256" key="2">
    <source>
        <dbReference type="SAM" id="MobiDB-lite"/>
    </source>
</evidence>
<feature type="compositionally biased region" description="Polar residues" evidence="2">
    <location>
        <begin position="1051"/>
        <end position="1068"/>
    </location>
</feature>
<dbReference type="InterPro" id="IPR036047">
    <property type="entry name" value="F-box-like_dom_sf"/>
</dbReference>
<dbReference type="EMBL" id="JAULSU010000001">
    <property type="protein sequence ID" value="KAK0633562.1"/>
    <property type="molecule type" value="Genomic_DNA"/>
</dbReference>
<dbReference type="CDD" id="cd09917">
    <property type="entry name" value="F-box_SF"/>
    <property type="match status" value="1"/>
</dbReference>
<feature type="region of interest" description="Disordered" evidence="2">
    <location>
        <begin position="675"/>
        <end position="791"/>
    </location>
</feature>
<keyword evidence="5" id="KW-1185">Reference proteome</keyword>
<evidence type="ECO:0000259" key="3">
    <source>
        <dbReference type="Pfam" id="PF25422"/>
    </source>
</evidence>
<feature type="compositionally biased region" description="Pro residues" evidence="2">
    <location>
        <begin position="737"/>
        <end position="778"/>
    </location>
</feature>
<dbReference type="PANTHER" id="PTHR22619">
    <property type="entry name" value="ZINC FINGER SWIM DOMAIN CONTAINING PROTEIN 4, 5, 6"/>
    <property type="match status" value="1"/>
</dbReference>
<feature type="region of interest" description="Disordered" evidence="2">
    <location>
        <begin position="360"/>
        <end position="392"/>
    </location>
</feature>
<accession>A0AA40CCN4</accession>
<proteinExistence type="predicted"/>
<feature type="compositionally biased region" description="Polar residues" evidence="2">
    <location>
        <begin position="15"/>
        <end position="24"/>
    </location>
</feature>
<feature type="coiled-coil region" evidence="1">
    <location>
        <begin position="465"/>
        <end position="492"/>
    </location>
</feature>
<dbReference type="PANTHER" id="PTHR22619:SF0">
    <property type="entry name" value="ZINC FINGER SWIM DOMAIN-CONTAINING PROTEIN 6-LIKE PROTEIN"/>
    <property type="match status" value="1"/>
</dbReference>
<evidence type="ECO:0000313" key="4">
    <source>
        <dbReference type="EMBL" id="KAK0633562.1"/>
    </source>
</evidence>
<evidence type="ECO:0000313" key="5">
    <source>
        <dbReference type="Proteomes" id="UP001175000"/>
    </source>
</evidence>
<gene>
    <name evidence="4" type="ORF">B0T14DRAFT_73798</name>
</gene>
<dbReference type="GO" id="GO:0031462">
    <property type="term" value="C:Cul2-RING ubiquitin ligase complex"/>
    <property type="evidence" value="ECO:0007669"/>
    <property type="project" value="TreeGrafter"/>
</dbReference>